<proteinExistence type="predicted"/>
<keyword evidence="2" id="KW-1185">Reference proteome</keyword>
<protein>
    <submittedName>
        <fullName evidence="1">Uncharacterized protein</fullName>
    </submittedName>
</protein>
<evidence type="ECO:0000313" key="1">
    <source>
        <dbReference type="EMBL" id="TKR68286.1"/>
    </source>
</evidence>
<dbReference type="AlphaFoldDB" id="A0A4U5MGA8"/>
<name>A0A4U5MGA8_STECR</name>
<accession>A0A4U5MGA8</accession>
<gene>
    <name evidence="1" type="ORF">L596_024287</name>
</gene>
<comment type="caution">
    <text evidence="1">The sequence shown here is derived from an EMBL/GenBank/DDBJ whole genome shotgun (WGS) entry which is preliminary data.</text>
</comment>
<organism evidence="1 2">
    <name type="scientific">Steinernema carpocapsae</name>
    <name type="common">Entomopathogenic nematode</name>
    <dbReference type="NCBI Taxonomy" id="34508"/>
    <lineage>
        <taxon>Eukaryota</taxon>
        <taxon>Metazoa</taxon>
        <taxon>Ecdysozoa</taxon>
        <taxon>Nematoda</taxon>
        <taxon>Chromadorea</taxon>
        <taxon>Rhabditida</taxon>
        <taxon>Tylenchina</taxon>
        <taxon>Panagrolaimomorpha</taxon>
        <taxon>Strongyloidoidea</taxon>
        <taxon>Steinernematidae</taxon>
        <taxon>Steinernema</taxon>
    </lineage>
</organism>
<reference evidence="1 2" key="2">
    <citation type="journal article" date="2019" name="G3 (Bethesda)">
        <title>Hybrid Assembly of the Genome of the Entomopathogenic Nematode Steinernema carpocapsae Identifies the X-Chromosome.</title>
        <authorList>
            <person name="Serra L."/>
            <person name="Macchietto M."/>
            <person name="Macias-Munoz A."/>
            <person name="McGill C.J."/>
            <person name="Rodriguez I.M."/>
            <person name="Rodriguez B."/>
            <person name="Murad R."/>
            <person name="Mortazavi A."/>
        </authorList>
    </citation>
    <scope>NUCLEOTIDE SEQUENCE [LARGE SCALE GENOMIC DNA]</scope>
    <source>
        <strain evidence="1 2">ALL</strain>
    </source>
</reference>
<evidence type="ECO:0000313" key="2">
    <source>
        <dbReference type="Proteomes" id="UP000298663"/>
    </source>
</evidence>
<reference evidence="1 2" key="1">
    <citation type="journal article" date="2015" name="Genome Biol.">
        <title>Comparative genomics of Steinernema reveals deeply conserved gene regulatory networks.</title>
        <authorList>
            <person name="Dillman A.R."/>
            <person name="Macchietto M."/>
            <person name="Porter C.F."/>
            <person name="Rogers A."/>
            <person name="Williams B."/>
            <person name="Antoshechkin I."/>
            <person name="Lee M.M."/>
            <person name="Goodwin Z."/>
            <person name="Lu X."/>
            <person name="Lewis E.E."/>
            <person name="Goodrich-Blair H."/>
            <person name="Stock S.P."/>
            <person name="Adams B.J."/>
            <person name="Sternberg P.W."/>
            <person name="Mortazavi A."/>
        </authorList>
    </citation>
    <scope>NUCLEOTIDE SEQUENCE [LARGE SCALE GENOMIC DNA]</scope>
    <source>
        <strain evidence="1 2">ALL</strain>
    </source>
</reference>
<dbReference type="EMBL" id="AZBU02000008">
    <property type="protein sequence ID" value="TKR68286.1"/>
    <property type="molecule type" value="Genomic_DNA"/>
</dbReference>
<dbReference type="Proteomes" id="UP000298663">
    <property type="component" value="Unassembled WGS sequence"/>
</dbReference>
<sequence>MSLINVLFGQLFCFSRFIWDSSGIRKSPAFRLVFPLLRFKGNLKQRGTFFLILRCTFGSKRANLRVPLAPIETIISVKLSSSSLARPAFVLSSIHSLIHLSANCPINLVSR</sequence>